<dbReference type="PANTHER" id="PTHR30250">
    <property type="entry name" value="PST FAMILY PREDICTED COLANIC ACID TRANSPORTER"/>
    <property type="match status" value="1"/>
</dbReference>
<feature type="transmembrane region" description="Helical" evidence="6">
    <location>
        <begin position="434"/>
        <end position="456"/>
    </location>
</feature>
<dbReference type="InterPro" id="IPR002797">
    <property type="entry name" value="Polysacc_synth"/>
</dbReference>
<protein>
    <submittedName>
        <fullName evidence="7">Stage V sporulation protein B</fullName>
    </submittedName>
</protein>
<evidence type="ECO:0000256" key="5">
    <source>
        <dbReference type="ARBA" id="ARBA00023136"/>
    </source>
</evidence>
<feature type="transmembrane region" description="Helical" evidence="6">
    <location>
        <begin position="79"/>
        <end position="105"/>
    </location>
</feature>
<evidence type="ECO:0000256" key="3">
    <source>
        <dbReference type="ARBA" id="ARBA00022692"/>
    </source>
</evidence>
<evidence type="ECO:0000256" key="6">
    <source>
        <dbReference type="SAM" id="Phobius"/>
    </source>
</evidence>
<keyword evidence="2" id="KW-1003">Cell membrane</keyword>
<feature type="transmembrane region" description="Helical" evidence="6">
    <location>
        <begin position="260"/>
        <end position="289"/>
    </location>
</feature>
<dbReference type="PIRSF" id="PIRSF038958">
    <property type="entry name" value="PG_synth_SpoVB"/>
    <property type="match status" value="1"/>
</dbReference>
<organism evidence="7">
    <name type="scientific">bioreactor metagenome</name>
    <dbReference type="NCBI Taxonomy" id="1076179"/>
    <lineage>
        <taxon>unclassified sequences</taxon>
        <taxon>metagenomes</taxon>
        <taxon>ecological metagenomes</taxon>
    </lineage>
</organism>
<dbReference type="AlphaFoldDB" id="A0A644XHJ0"/>
<evidence type="ECO:0000256" key="4">
    <source>
        <dbReference type="ARBA" id="ARBA00022989"/>
    </source>
</evidence>
<dbReference type="PANTHER" id="PTHR30250:SF21">
    <property type="entry name" value="LIPID II FLIPPASE MURJ"/>
    <property type="match status" value="1"/>
</dbReference>
<sequence length="500" mass="52772">MLLTCTGSLSQLLGFFYRVALSRMIGAEVMGLYQLIMPVYSVLLSLTSVGLTVSLCNLGARYLALGNLRAVSQLRRRCLALFFLLALPLSAVVTLTSDPISVYVLRDARTQLGLILLLPCLLLTGVENLHKYYFYGTGWVKPPAIVELLEQVIRAGAVLGLLYCFLPQNPERTVGLIVTGMILCEIFSAVTLLGLYHSHMGPADTLKGEGASNSTLLQEISAVAFPVGATSLLGNVMGAAEAVLIPRQLEVMGLKASEALSAFGVLFGMTLPLLLFPSAFIGALGLVLTPRLAQNAALGRKSEVRRMLSLALQATGILITPAMAFLVVAGPSLGAFLFREPTVGEHILPLSVGVLLSCFQSVLSSSLNGLGLQRVSARSSLLSGAVQLLFIWFLVGIPGIGLSGFVAGLVVSSALGVLLNWAGVSAATGLKPQLFEWIVAPGLSALLAGLVINLLFRKLNKAGLQPGLAILSCILFGAVLYLAALQAQGALPPVRIKKRR</sequence>
<evidence type="ECO:0000313" key="7">
    <source>
        <dbReference type="EMBL" id="MPM15559.1"/>
    </source>
</evidence>
<reference evidence="7" key="1">
    <citation type="submission" date="2019-08" db="EMBL/GenBank/DDBJ databases">
        <authorList>
            <person name="Kucharzyk K."/>
            <person name="Murdoch R.W."/>
            <person name="Higgins S."/>
            <person name="Loffler F."/>
        </authorList>
    </citation>
    <scope>NUCLEOTIDE SEQUENCE</scope>
</reference>
<feature type="transmembrane region" description="Helical" evidence="6">
    <location>
        <begin position="468"/>
        <end position="491"/>
    </location>
</feature>
<evidence type="ECO:0000256" key="1">
    <source>
        <dbReference type="ARBA" id="ARBA00004651"/>
    </source>
</evidence>
<feature type="transmembrane region" description="Helical" evidence="6">
    <location>
        <begin position="310"/>
        <end position="334"/>
    </location>
</feature>
<comment type="caution">
    <text evidence="7">The sequence shown here is derived from an EMBL/GenBank/DDBJ whole genome shotgun (WGS) entry which is preliminary data.</text>
</comment>
<evidence type="ECO:0000256" key="2">
    <source>
        <dbReference type="ARBA" id="ARBA00022475"/>
    </source>
</evidence>
<name>A0A644XHJ0_9ZZZZ</name>
<feature type="transmembrane region" description="Helical" evidence="6">
    <location>
        <begin position="375"/>
        <end position="394"/>
    </location>
</feature>
<feature type="transmembrane region" description="Helical" evidence="6">
    <location>
        <begin position="400"/>
        <end position="422"/>
    </location>
</feature>
<dbReference type="Pfam" id="PF01943">
    <property type="entry name" value="Polysacc_synt"/>
    <property type="match status" value="1"/>
</dbReference>
<feature type="transmembrane region" description="Helical" evidence="6">
    <location>
        <begin position="174"/>
        <end position="196"/>
    </location>
</feature>
<accession>A0A644XHJ0</accession>
<keyword evidence="5 6" id="KW-0472">Membrane</keyword>
<dbReference type="InterPro" id="IPR050833">
    <property type="entry name" value="Poly_Biosynth_Transport"/>
</dbReference>
<dbReference type="EMBL" id="VSSQ01002462">
    <property type="protein sequence ID" value="MPM15559.1"/>
    <property type="molecule type" value="Genomic_DNA"/>
</dbReference>
<dbReference type="InterPro" id="IPR024923">
    <property type="entry name" value="PG_synth_SpoVB"/>
</dbReference>
<gene>
    <name evidence="7" type="primary">spoVB_6</name>
    <name evidence="7" type="ORF">SDC9_61930</name>
</gene>
<feature type="transmembrane region" description="Helical" evidence="6">
    <location>
        <begin position="111"/>
        <end position="130"/>
    </location>
</feature>
<comment type="subcellular location">
    <subcellularLocation>
        <location evidence="1">Cell membrane</location>
        <topology evidence="1">Multi-pass membrane protein</topology>
    </subcellularLocation>
</comment>
<keyword evidence="4 6" id="KW-1133">Transmembrane helix</keyword>
<feature type="transmembrane region" description="Helical" evidence="6">
    <location>
        <begin position="346"/>
        <end position="363"/>
    </location>
</feature>
<dbReference type="GO" id="GO:0005886">
    <property type="term" value="C:plasma membrane"/>
    <property type="evidence" value="ECO:0007669"/>
    <property type="project" value="UniProtKB-SubCell"/>
</dbReference>
<keyword evidence="3 6" id="KW-0812">Transmembrane</keyword>
<feature type="transmembrane region" description="Helical" evidence="6">
    <location>
        <begin position="32"/>
        <end position="58"/>
    </location>
</feature>
<proteinExistence type="predicted"/>